<protein>
    <submittedName>
        <fullName evidence="2">Uncharacterized protein</fullName>
    </submittedName>
</protein>
<feature type="region of interest" description="Disordered" evidence="1">
    <location>
        <begin position="1"/>
        <end position="70"/>
    </location>
</feature>
<dbReference type="Proteomes" id="UP001286313">
    <property type="component" value="Unassembled WGS sequence"/>
</dbReference>
<reference evidence="2" key="1">
    <citation type="submission" date="2023-10" db="EMBL/GenBank/DDBJ databases">
        <title>Genome assemblies of two species of porcelain crab, Petrolisthes cinctipes and Petrolisthes manimaculis (Anomura: Porcellanidae).</title>
        <authorList>
            <person name="Angst P."/>
        </authorList>
    </citation>
    <scope>NUCLEOTIDE SEQUENCE</scope>
    <source>
        <strain evidence="2">PB745_01</strain>
        <tissue evidence="2">Gill</tissue>
    </source>
</reference>
<dbReference type="AlphaFoldDB" id="A0AAE1BKF0"/>
<evidence type="ECO:0000256" key="1">
    <source>
        <dbReference type="SAM" id="MobiDB-lite"/>
    </source>
</evidence>
<sequence length="115" mass="14250">MNEGRNDEQKDRMKDERKDRKKDEQKDRMKDERKDRMKDERKDRMKDERKDRMKDERKDRKKDERKDRRIYTKAIQLHNFRRTDRGRREGVLAFKPCCHRIVPSGQSHPPVQPAT</sequence>
<dbReference type="EMBL" id="JAWQEG010007428">
    <property type="protein sequence ID" value="KAK3852412.1"/>
    <property type="molecule type" value="Genomic_DNA"/>
</dbReference>
<organism evidence="2 3">
    <name type="scientific">Petrolisthes cinctipes</name>
    <name type="common">Flat porcelain crab</name>
    <dbReference type="NCBI Taxonomy" id="88211"/>
    <lineage>
        <taxon>Eukaryota</taxon>
        <taxon>Metazoa</taxon>
        <taxon>Ecdysozoa</taxon>
        <taxon>Arthropoda</taxon>
        <taxon>Crustacea</taxon>
        <taxon>Multicrustacea</taxon>
        <taxon>Malacostraca</taxon>
        <taxon>Eumalacostraca</taxon>
        <taxon>Eucarida</taxon>
        <taxon>Decapoda</taxon>
        <taxon>Pleocyemata</taxon>
        <taxon>Anomura</taxon>
        <taxon>Galatheoidea</taxon>
        <taxon>Porcellanidae</taxon>
        <taxon>Petrolisthes</taxon>
    </lineage>
</organism>
<comment type="caution">
    <text evidence="2">The sequence shown here is derived from an EMBL/GenBank/DDBJ whole genome shotgun (WGS) entry which is preliminary data.</text>
</comment>
<proteinExistence type="predicted"/>
<accession>A0AAE1BKF0</accession>
<keyword evidence="3" id="KW-1185">Reference proteome</keyword>
<evidence type="ECO:0000313" key="2">
    <source>
        <dbReference type="EMBL" id="KAK3852412.1"/>
    </source>
</evidence>
<gene>
    <name evidence="2" type="ORF">Pcinc_041002</name>
</gene>
<evidence type="ECO:0000313" key="3">
    <source>
        <dbReference type="Proteomes" id="UP001286313"/>
    </source>
</evidence>
<name>A0AAE1BKF0_PETCI</name>